<gene>
    <name evidence="1" type="ORF">LSAA_4958</name>
</gene>
<keyword evidence="2" id="KW-1185">Reference proteome</keyword>
<dbReference type="EMBL" id="HG994593">
    <property type="protein sequence ID" value="CAF2850550.1"/>
    <property type="molecule type" value="Genomic_DNA"/>
</dbReference>
<dbReference type="Proteomes" id="UP000675881">
    <property type="component" value="Chromosome 14"/>
</dbReference>
<accession>A0A7R8H3Y8</accession>
<proteinExistence type="predicted"/>
<dbReference type="AlphaFoldDB" id="A0A7R8H3Y8"/>
<protein>
    <submittedName>
        <fullName evidence="1">(salmon louse) hypothetical protein</fullName>
    </submittedName>
</protein>
<evidence type="ECO:0000313" key="1">
    <source>
        <dbReference type="EMBL" id="CAF2850550.1"/>
    </source>
</evidence>
<name>A0A7R8H3Y8_LEPSM</name>
<reference evidence="1" key="1">
    <citation type="submission" date="2021-02" db="EMBL/GenBank/DDBJ databases">
        <authorList>
            <person name="Bekaert M."/>
        </authorList>
    </citation>
    <scope>NUCLEOTIDE SEQUENCE</scope>
    <source>
        <strain evidence="1">IoA-00</strain>
    </source>
</reference>
<sequence length="214" mass="24483">MPDEKKTTKLATRVVYYSKKAAESVPSDFLPGASYREQDKAGEDTSGAGEEPIGEVSFTNRFASITEKEANFSLTWETLLYFRGKIFLERAYKETYTISSLTTGLLSITEQSEKTSEVSLENFKAMLHKLQQWQGFGATFMGHFPKLEGHVFYRVQCLRRIETVFKDGRCRLMVPLERKPLKTNILKEEFKGLTSNEQIFSSTSIKMILDNDKK</sequence>
<organism evidence="1 2">
    <name type="scientific">Lepeophtheirus salmonis</name>
    <name type="common">Salmon louse</name>
    <name type="synonym">Caligus salmonis</name>
    <dbReference type="NCBI Taxonomy" id="72036"/>
    <lineage>
        <taxon>Eukaryota</taxon>
        <taxon>Metazoa</taxon>
        <taxon>Ecdysozoa</taxon>
        <taxon>Arthropoda</taxon>
        <taxon>Crustacea</taxon>
        <taxon>Multicrustacea</taxon>
        <taxon>Hexanauplia</taxon>
        <taxon>Copepoda</taxon>
        <taxon>Siphonostomatoida</taxon>
        <taxon>Caligidae</taxon>
        <taxon>Lepeophtheirus</taxon>
    </lineage>
</organism>
<evidence type="ECO:0000313" key="2">
    <source>
        <dbReference type="Proteomes" id="UP000675881"/>
    </source>
</evidence>